<dbReference type="SFLD" id="SFLDG01135">
    <property type="entry name" value="C1.5.6:_HAD__Beta-PGM__Phospha"/>
    <property type="match status" value="1"/>
</dbReference>
<dbReference type="NCBIfam" id="TIGR01549">
    <property type="entry name" value="HAD-SF-IA-v1"/>
    <property type="match status" value="1"/>
</dbReference>
<dbReference type="RefSeq" id="WP_088812200.1">
    <property type="nucleotide sequence ID" value="NZ_FYEX01000001.1"/>
</dbReference>
<dbReference type="AlphaFoldDB" id="A0A212T476"/>
<reference evidence="1 2" key="1">
    <citation type="submission" date="2017-06" db="EMBL/GenBank/DDBJ databases">
        <authorList>
            <person name="Kim H.J."/>
            <person name="Triplett B.A."/>
        </authorList>
    </citation>
    <scope>NUCLEOTIDE SEQUENCE [LARGE SCALE GENOMIC DNA]</scope>
    <source>
        <strain evidence="1 2">MWH-VicM1</strain>
    </source>
</reference>
<dbReference type="InterPro" id="IPR050155">
    <property type="entry name" value="HAD-like_hydrolase_sf"/>
</dbReference>
<protein>
    <submittedName>
        <fullName evidence="1">Phosphoglycolate phosphatase</fullName>
    </submittedName>
</protein>
<dbReference type="InterPro" id="IPR023198">
    <property type="entry name" value="PGP-like_dom2"/>
</dbReference>
<dbReference type="InterPro" id="IPR041492">
    <property type="entry name" value="HAD_2"/>
</dbReference>
<evidence type="ECO:0000313" key="2">
    <source>
        <dbReference type="Proteomes" id="UP000197215"/>
    </source>
</evidence>
<dbReference type="InterPro" id="IPR006439">
    <property type="entry name" value="HAD-SF_hydro_IA"/>
</dbReference>
<dbReference type="PANTHER" id="PTHR43434">
    <property type="entry name" value="PHOSPHOGLYCOLATE PHOSPHATASE"/>
    <property type="match status" value="1"/>
</dbReference>
<organism evidence="1 2">
    <name type="scientific">Polynucleobacter victoriensis</name>
    <dbReference type="NCBI Taxonomy" id="2049319"/>
    <lineage>
        <taxon>Bacteria</taxon>
        <taxon>Pseudomonadati</taxon>
        <taxon>Pseudomonadota</taxon>
        <taxon>Betaproteobacteria</taxon>
        <taxon>Burkholderiales</taxon>
        <taxon>Burkholderiaceae</taxon>
        <taxon>Polynucleobacter</taxon>
    </lineage>
</organism>
<dbReference type="PANTHER" id="PTHR43434:SF24">
    <property type="entry name" value="HYDROLASE-RELATED"/>
    <property type="match status" value="1"/>
</dbReference>
<dbReference type="Pfam" id="PF13419">
    <property type="entry name" value="HAD_2"/>
    <property type="match status" value="1"/>
</dbReference>
<dbReference type="Gene3D" id="1.10.150.240">
    <property type="entry name" value="Putative phosphatase, domain 2"/>
    <property type="match status" value="1"/>
</dbReference>
<dbReference type="GO" id="GO:0008967">
    <property type="term" value="F:phosphoglycolate phosphatase activity"/>
    <property type="evidence" value="ECO:0007669"/>
    <property type="project" value="TreeGrafter"/>
</dbReference>
<name>A0A212T476_9BURK</name>
<dbReference type="Proteomes" id="UP000197215">
    <property type="component" value="Unassembled WGS sequence"/>
</dbReference>
<dbReference type="InterPro" id="IPR023214">
    <property type="entry name" value="HAD_sf"/>
</dbReference>
<dbReference type="Gene3D" id="3.40.50.1000">
    <property type="entry name" value="HAD superfamily/HAD-like"/>
    <property type="match status" value="1"/>
</dbReference>
<dbReference type="EMBL" id="FYEX01000001">
    <property type="protein sequence ID" value="SNC60847.1"/>
    <property type="molecule type" value="Genomic_DNA"/>
</dbReference>
<gene>
    <name evidence="1" type="ORF">SAMN06295916_0359</name>
</gene>
<dbReference type="GO" id="GO:0006281">
    <property type="term" value="P:DNA repair"/>
    <property type="evidence" value="ECO:0007669"/>
    <property type="project" value="TreeGrafter"/>
</dbReference>
<keyword evidence="2" id="KW-1185">Reference proteome</keyword>
<dbReference type="SUPFAM" id="SSF56784">
    <property type="entry name" value="HAD-like"/>
    <property type="match status" value="1"/>
</dbReference>
<proteinExistence type="predicted"/>
<evidence type="ECO:0000313" key="1">
    <source>
        <dbReference type="EMBL" id="SNC60847.1"/>
    </source>
</evidence>
<dbReference type="GO" id="GO:0005829">
    <property type="term" value="C:cytosol"/>
    <property type="evidence" value="ECO:0007669"/>
    <property type="project" value="TreeGrafter"/>
</dbReference>
<dbReference type="InterPro" id="IPR036412">
    <property type="entry name" value="HAD-like_sf"/>
</dbReference>
<accession>A0A212T476</accession>
<dbReference type="SFLD" id="SFLDG01129">
    <property type="entry name" value="C1.5:_HAD__Beta-PGM__Phosphata"/>
    <property type="match status" value="1"/>
</dbReference>
<sequence length="221" mass="24512">MSSTSLRYELIVWDWDGTLMDSTPTIVKCIQDACRDLALPVPDDSMASHVIGLGIQESLRKACPTVSVDDHYKLIDRFRFHYLSKDHELSLFEGARDLLYGLKDKGHLLAVATGKSRKVLDRSLGFHALEDLFDDTRTADETFSKPHPAMLIELSESLMVPMDRMLMIGDTTHDLLMANNAGADAVAVTYGAHPEHVLKTENPLVCVNNVSELSDWLAGNA</sequence>
<dbReference type="SFLD" id="SFLDS00003">
    <property type="entry name" value="Haloacid_Dehalogenase"/>
    <property type="match status" value="1"/>
</dbReference>
<dbReference type="OrthoDB" id="9782449at2"/>